<dbReference type="InterPro" id="IPR036465">
    <property type="entry name" value="vWFA_dom_sf"/>
</dbReference>
<organism evidence="2 3">
    <name type="scientific">Winogradskya humida</name>
    <dbReference type="NCBI Taxonomy" id="113566"/>
    <lineage>
        <taxon>Bacteria</taxon>
        <taxon>Bacillati</taxon>
        <taxon>Actinomycetota</taxon>
        <taxon>Actinomycetes</taxon>
        <taxon>Micromonosporales</taxon>
        <taxon>Micromonosporaceae</taxon>
        <taxon>Winogradskya</taxon>
    </lineage>
</organism>
<feature type="domain" description="VWFA" evidence="1">
    <location>
        <begin position="269"/>
        <end position="497"/>
    </location>
</feature>
<dbReference type="SUPFAM" id="SSF53300">
    <property type="entry name" value="vWA-like"/>
    <property type="match status" value="1"/>
</dbReference>
<dbReference type="PROSITE" id="PS50234">
    <property type="entry name" value="VWFA"/>
    <property type="match status" value="1"/>
</dbReference>
<evidence type="ECO:0000313" key="3">
    <source>
        <dbReference type="Proteomes" id="UP000603200"/>
    </source>
</evidence>
<sequence length="868" mass="93375">MPHISPTGFDVESYTITDSRKFVVNSLLDLNAGVPLPFTVTYPDPAPAGLNLTLVKVGSNESLDLTSLPDDAGNTGIGGRVITVHREPGTATTEFTVSVRDPSNGAIDEHWELRVSARDPQNWGYTLANRSANTVVRLVCDPRAELSTPSGTLLEKDDLKLRAADARGDDAFPTVLVNADAPLTLPAPVPTYRFAHQGAIAIPPLPSPVGTSQSFEPKDVDNNPRLWPGVYGDTAVQLTVDVVLPGIGGDAFLSRTGVTPVTLKARPQRVQLIMDRSGSMSEFNKWENAKTAVRIFINFFGQFRAGVSSDDRIGVTVFTDNTGLLFRGTNPAGPPDITDIIPLAAPDVVASAPLGPEVFGVPGGTTPLGDGLFFGLRKLQEAGFPPNVRFTCVLHTDGLQNSGTIRIGEVVNPNGAREWTQAKADPAIQAITSTTSRLELFALAHGPDADKALLQKLVGAQHFAGSDIIANFIDTFATMFKVSQEANKLDTRFTDVLGGTPPQGPLTEVFFNTNRAQRFGVAVLKEATATGPAAPIDSVEIARWNGSKFDPENITATQYEGHFYIGVNDATAFNGGSATWRIRRLSGGVAQPIELNHVFAFEDLRVKSVLSLDSKNYLTGDTMRLTVELREDGEPLRDATVRAVLDAPDESLSTLIAELDADDLARHEQRLSAGDDQPQGRAALAGAVLHKHGWDHLPHRDPDRGGLFDDHTDVLHDRDGDGIYTNRFSKVNADGVYNWTVFVSGEDSQGNPFSHRLDATALAAIGVDRRTTIVEKEPVTSATPQKTTVLDVTVTPRDKFKNLLGPGFDESVIWAITDGASFDHIVTNTPAPVHTDGTYTRRIIVKRGSRPTLRVSINGVVLPAISLT</sequence>
<comment type="caution">
    <text evidence="2">The sequence shown here is derived from an EMBL/GenBank/DDBJ whole genome shotgun (WGS) entry which is preliminary data.</text>
</comment>
<protein>
    <recommendedName>
        <fullName evidence="1">VWFA domain-containing protein</fullName>
    </recommendedName>
</protein>
<dbReference type="EMBL" id="BOMN01000093">
    <property type="protein sequence ID" value="GIE23640.1"/>
    <property type="molecule type" value="Genomic_DNA"/>
</dbReference>
<name>A0ABQ3ZYB0_9ACTN</name>
<dbReference type="CDD" id="cd00198">
    <property type="entry name" value="vWFA"/>
    <property type="match status" value="1"/>
</dbReference>
<gene>
    <name evidence="2" type="ORF">Ahu01nite_067420</name>
</gene>
<dbReference type="Gene3D" id="3.40.50.410">
    <property type="entry name" value="von Willebrand factor, type A domain"/>
    <property type="match status" value="1"/>
</dbReference>
<evidence type="ECO:0000313" key="2">
    <source>
        <dbReference type="EMBL" id="GIE23640.1"/>
    </source>
</evidence>
<dbReference type="InterPro" id="IPR002035">
    <property type="entry name" value="VWF_A"/>
</dbReference>
<evidence type="ECO:0000259" key="1">
    <source>
        <dbReference type="PROSITE" id="PS50234"/>
    </source>
</evidence>
<dbReference type="Proteomes" id="UP000603200">
    <property type="component" value="Unassembled WGS sequence"/>
</dbReference>
<reference evidence="2 3" key="1">
    <citation type="submission" date="2021-01" db="EMBL/GenBank/DDBJ databases">
        <title>Whole genome shotgun sequence of Actinoplanes humidus NBRC 14915.</title>
        <authorList>
            <person name="Komaki H."/>
            <person name="Tamura T."/>
        </authorList>
    </citation>
    <scope>NUCLEOTIDE SEQUENCE [LARGE SCALE GENOMIC DNA]</scope>
    <source>
        <strain evidence="2 3">NBRC 14915</strain>
    </source>
</reference>
<keyword evidence="3" id="KW-1185">Reference proteome</keyword>
<dbReference type="SMART" id="SM00327">
    <property type="entry name" value="VWA"/>
    <property type="match status" value="1"/>
</dbReference>
<dbReference type="RefSeq" id="WP_203840695.1">
    <property type="nucleotide sequence ID" value="NZ_BAAATV010000013.1"/>
</dbReference>
<proteinExistence type="predicted"/>
<accession>A0ABQ3ZYB0</accession>